<dbReference type="AlphaFoldDB" id="A0A419W6C1"/>
<comment type="caution">
    <text evidence="1">The sequence shown here is derived from an EMBL/GenBank/DDBJ whole genome shotgun (WGS) entry which is preliminary data.</text>
</comment>
<protein>
    <submittedName>
        <fullName evidence="1">Uncharacterized protein</fullName>
    </submittedName>
</protein>
<evidence type="ECO:0000313" key="2">
    <source>
        <dbReference type="Proteomes" id="UP000283387"/>
    </source>
</evidence>
<organism evidence="1 2">
    <name type="scientific">Mangrovibacterium diazotrophicum</name>
    <dbReference type="NCBI Taxonomy" id="1261403"/>
    <lineage>
        <taxon>Bacteria</taxon>
        <taxon>Pseudomonadati</taxon>
        <taxon>Bacteroidota</taxon>
        <taxon>Bacteroidia</taxon>
        <taxon>Marinilabiliales</taxon>
        <taxon>Prolixibacteraceae</taxon>
        <taxon>Mangrovibacterium</taxon>
    </lineage>
</organism>
<dbReference type="Proteomes" id="UP000283387">
    <property type="component" value="Unassembled WGS sequence"/>
</dbReference>
<dbReference type="RefSeq" id="WP_120272345.1">
    <property type="nucleotide sequence ID" value="NZ_RAPN01000001.1"/>
</dbReference>
<name>A0A419W6C1_9BACT</name>
<accession>A0A419W6C1</accession>
<proteinExistence type="predicted"/>
<reference evidence="1 2" key="1">
    <citation type="submission" date="2018-09" db="EMBL/GenBank/DDBJ databases">
        <title>Genomic Encyclopedia of Archaeal and Bacterial Type Strains, Phase II (KMG-II): from individual species to whole genera.</title>
        <authorList>
            <person name="Goeker M."/>
        </authorList>
    </citation>
    <scope>NUCLEOTIDE SEQUENCE [LARGE SCALE GENOMIC DNA]</scope>
    <source>
        <strain evidence="1 2">DSM 27148</strain>
    </source>
</reference>
<gene>
    <name evidence="1" type="ORF">BC643_1353</name>
</gene>
<sequence length="67" mass="7906">MNTIARLKSNPVPLKVHRLHYLRIGTKINYTPCRDDNGIHCTGDKFDYIVPWQIEDKKKAKYMAEFI</sequence>
<dbReference type="OrthoDB" id="1123466at2"/>
<evidence type="ECO:0000313" key="1">
    <source>
        <dbReference type="EMBL" id="RKD91004.1"/>
    </source>
</evidence>
<dbReference type="EMBL" id="RAPN01000001">
    <property type="protein sequence ID" value="RKD91004.1"/>
    <property type="molecule type" value="Genomic_DNA"/>
</dbReference>
<keyword evidence="2" id="KW-1185">Reference proteome</keyword>